<dbReference type="EMBL" id="CYXV01000004">
    <property type="protein sequence ID" value="CUM85734.1"/>
    <property type="molecule type" value="Genomic_DNA"/>
</dbReference>
<accession>A0A173S5K4</accession>
<evidence type="ECO:0000313" key="4">
    <source>
        <dbReference type="EMBL" id="CUM85734.1"/>
    </source>
</evidence>
<dbReference type="InterPro" id="IPR052399">
    <property type="entry name" value="Phage_Baseplate_Assmbl_Protein"/>
</dbReference>
<proteinExistence type="inferred from homology"/>
<dbReference type="InterPro" id="IPR058531">
    <property type="entry name" value="Baseplate_J_M"/>
</dbReference>
<feature type="domain" description="Baseplate J-like C-terminal" evidence="3">
    <location>
        <begin position="317"/>
        <end position="405"/>
    </location>
</feature>
<dbReference type="PANTHER" id="PTHR37829">
    <property type="entry name" value="PHAGE-LIKE ELEMENT PBSX PROTEIN XKDT"/>
    <property type="match status" value="1"/>
</dbReference>
<sequence length="406" mass="44646">MFENKDFDSIMEEMLASVSDKLDKREGSIIYDAIAPIAMELAQTYIDMDMIVNEVYADTASYYYLIKRAAENGVYPKEETNAVCKMVVSPSDTAIAIGDRFNLGDLNYEVTSVMDAATGEYQVTCETAGIVGNQQLGSLLTIETKNDLNDMETAELTEVLIPGEDEEDVEDFRERYYEGFSNISFCGNNPDYKERVSAIDGVGACKVIRMWEKGYDPVKFIPVAAVTEWIGKQSVETVGAEVFAWLKAVHDVAKDKLLTVGGTVRVYIISSEYKAPSATLVQKVQNDVDPDDKTGEGYGLAPIGHVVKVMGVKEIPVSVTVTAVYKNGYTFESLKSDMQSAIDGYFTELSADWSNEDNLVVRKSQIESRLLLIDGILDITDVKLNGASENVTLDEDAIPVRGDVSG</sequence>
<gene>
    <name evidence="4" type="ORF">ERS852420_01112</name>
</gene>
<dbReference type="AlphaFoldDB" id="A0A173S5K4"/>
<protein>
    <submittedName>
        <fullName evidence="4">Uncharacterized homolog of phage Mu protein gp47</fullName>
    </submittedName>
</protein>
<dbReference type="Proteomes" id="UP000095495">
    <property type="component" value="Unassembled WGS sequence"/>
</dbReference>
<feature type="domain" description="Baseplate J-like central" evidence="2">
    <location>
        <begin position="245"/>
        <end position="310"/>
    </location>
</feature>
<dbReference type="InterPro" id="IPR058530">
    <property type="entry name" value="Baseplate_J-like_C"/>
</dbReference>
<dbReference type="PANTHER" id="PTHR37829:SF3">
    <property type="entry name" value="PROTEIN JAYE-RELATED"/>
    <property type="match status" value="1"/>
</dbReference>
<dbReference type="Pfam" id="PF26079">
    <property type="entry name" value="Baseplate_J_C"/>
    <property type="match status" value="1"/>
</dbReference>
<evidence type="ECO:0000313" key="5">
    <source>
        <dbReference type="Proteomes" id="UP000095495"/>
    </source>
</evidence>
<evidence type="ECO:0000259" key="3">
    <source>
        <dbReference type="Pfam" id="PF26079"/>
    </source>
</evidence>
<evidence type="ECO:0000256" key="1">
    <source>
        <dbReference type="ARBA" id="ARBA00038087"/>
    </source>
</evidence>
<evidence type="ECO:0000259" key="2">
    <source>
        <dbReference type="Pfam" id="PF26078"/>
    </source>
</evidence>
<dbReference type="RefSeq" id="WP_055261870.1">
    <property type="nucleotide sequence ID" value="NZ_CYXV01000004.1"/>
</dbReference>
<name>A0A173S5K4_9FIRM</name>
<organism evidence="4 5">
    <name type="scientific">Roseburia faecis</name>
    <dbReference type="NCBI Taxonomy" id="301302"/>
    <lineage>
        <taxon>Bacteria</taxon>
        <taxon>Bacillati</taxon>
        <taxon>Bacillota</taxon>
        <taxon>Clostridia</taxon>
        <taxon>Lachnospirales</taxon>
        <taxon>Lachnospiraceae</taxon>
        <taxon>Roseburia</taxon>
    </lineage>
</organism>
<dbReference type="Pfam" id="PF26078">
    <property type="entry name" value="Baseplate_J_M"/>
    <property type="match status" value="1"/>
</dbReference>
<comment type="similarity">
    <text evidence="1">Belongs to the Mu gp47/PBSX XkdT family.</text>
</comment>
<reference evidence="4 5" key="1">
    <citation type="submission" date="2015-09" db="EMBL/GenBank/DDBJ databases">
        <authorList>
            <consortium name="Pathogen Informatics"/>
        </authorList>
    </citation>
    <scope>NUCLEOTIDE SEQUENCE [LARGE SCALE GENOMIC DNA]</scope>
    <source>
        <strain evidence="4 5">2789STDY5608863</strain>
    </source>
</reference>